<evidence type="ECO:0000256" key="1">
    <source>
        <dbReference type="SAM" id="MobiDB-lite"/>
    </source>
</evidence>
<evidence type="ECO:0000313" key="2">
    <source>
        <dbReference type="EMBL" id="VDN16144.1"/>
    </source>
</evidence>
<organism evidence="2 3">
    <name type="scientific">Dibothriocephalus latus</name>
    <name type="common">Fish tapeworm</name>
    <name type="synonym">Diphyllobothrium latum</name>
    <dbReference type="NCBI Taxonomy" id="60516"/>
    <lineage>
        <taxon>Eukaryota</taxon>
        <taxon>Metazoa</taxon>
        <taxon>Spiralia</taxon>
        <taxon>Lophotrochozoa</taxon>
        <taxon>Platyhelminthes</taxon>
        <taxon>Cestoda</taxon>
        <taxon>Eucestoda</taxon>
        <taxon>Diphyllobothriidea</taxon>
        <taxon>Diphyllobothriidae</taxon>
        <taxon>Dibothriocephalus</taxon>
    </lineage>
</organism>
<keyword evidence="3" id="KW-1185">Reference proteome</keyword>
<dbReference type="EMBL" id="UYRU01064823">
    <property type="protein sequence ID" value="VDN16144.1"/>
    <property type="molecule type" value="Genomic_DNA"/>
</dbReference>
<dbReference type="Proteomes" id="UP000281553">
    <property type="component" value="Unassembled WGS sequence"/>
</dbReference>
<dbReference type="AlphaFoldDB" id="A0A3P7LH60"/>
<name>A0A3P7LH60_DIBLA</name>
<sequence length="117" mass="12703">MLQRTSHRSSLLSSDEDIDDNMLSRLLIVESSGSQTSHPIPLSHSAGGRARLHLKEPSSESRVSSSLPDDHLVEDINAELRELANDLCQTPTDTSSSQVCSGNALSRLLTIGQSFLF</sequence>
<feature type="region of interest" description="Disordered" evidence="1">
    <location>
        <begin position="30"/>
        <end position="70"/>
    </location>
</feature>
<protein>
    <submittedName>
        <fullName evidence="2">Uncharacterized protein</fullName>
    </submittedName>
</protein>
<reference evidence="2 3" key="1">
    <citation type="submission" date="2018-11" db="EMBL/GenBank/DDBJ databases">
        <authorList>
            <consortium name="Pathogen Informatics"/>
        </authorList>
    </citation>
    <scope>NUCLEOTIDE SEQUENCE [LARGE SCALE GENOMIC DNA]</scope>
</reference>
<accession>A0A3P7LH60</accession>
<proteinExistence type="predicted"/>
<evidence type="ECO:0000313" key="3">
    <source>
        <dbReference type="Proteomes" id="UP000281553"/>
    </source>
</evidence>
<gene>
    <name evidence="2" type="ORF">DILT_LOCUS11975</name>
</gene>